<comment type="caution">
    <text evidence="3">The sequence shown here is derived from an EMBL/GenBank/DDBJ whole genome shotgun (WGS) entry which is preliminary data.</text>
</comment>
<dbReference type="Gene3D" id="1.10.10.1550">
    <property type="entry name" value="ROS/MUCR transcriptional regulator protein"/>
    <property type="match status" value="1"/>
</dbReference>
<dbReference type="GO" id="GO:0006355">
    <property type="term" value="P:regulation of DNA-templated transcription"/>
    <property type="evidence" value="ECO:0007669"/>
    <property type="project" value="InterPro"/>
</dbReference>
<dbReference type="EMBL" id="MNAO01000051">
    <property type="protein sequence ID" value="OHV17259.1"/>
    <property type="molecule type" value="Genomic_DNA"/>
</dbReference>
<evidence type="ECO:0000313" key="4">
    <source>
        <dbReference type="Proteomes" id="UP000180215"/>
    </source>
</evidence>
<accession>A0A1S1P7Q8</accession>
<dbReference type="Proteomes" id="UP000180215">
    <property type="component" value="Unassembled WGS sequence"/>
</dbReference>
<comment type="similarity">
    <text evidence="1">Belongs to the ros/MucR family.</text>
</comment>
<protein>
    <submittedName>
        <fullName evidence="3">Uncharacterized protein</fullName>
    </submittedName>
</protein>
<dbReference type="Pfam" id="PF05443">
    <property type="entry name" value="ROS_MUCR"/>
    <property type="match status" value="1"/>
</dbReference>
<proteinExistence type="inferred from homology"/>
<feature type="compositionally biased region" description="Basic and acidic residues" evidence="2">
    <location>
        <begin position="1"/>
        <end position="20"/>
    </location>
</feature>
<sequence>MGNLRERPTSAAPRAEDADVVKPTPAQIRKSITPVVLMSFIDGKPYRTLKRHLSGHGLNPHA</sequence>
<dbReference type="GO" id="GO:0008270">
    <property type="term" value="F:zinc ion binding"/>
    <property type="evidence" value="ECO:0007669"/>
    <property type="project" value="InterPro"/>
</dbReference>
<organism evidence="3 4">
    <name type="scientific">Methylorubrum extorquens</name>
    <name type="common">Methylobacterium dichloromethanicum</name>
    <name type="synonym">Methylobacterium extorquens</name>
    <dbReference type="NCBI Taxonomy" id="408"/>
    <lineage>
        <taxon>Bacteria</taxon>
        <taxon>Pseudomonadati</taxon>
        <taxon>Pseudomonadota</taxon>
        <taxon>Alphaproteobacteria</taxon>
        <taxon>Hyphomicrobiales</taxon>
        <taxon>Methylobacteriaceae</taxon>
        <taxon>Methylorubrum</taxon>
    </lineage>
</organism>
<dbReference type="InterPro" id="IPR008807">
    <property type="entry name" value="ROS_MUCR"/>
</dbReference>
<gene>
    <name evidence="3" type="ORF">BK022_06785</name>
</gene>
<evidence type="ECO:0000256" key="2">
    <source>
        <dbReference type="SAM" id="MobiDB-lite"/>
    </source>
</evidence>
<feature type="region of interest" description="Disordered" evidence="2">
    <location>
        <begin position="1"/>
        <end position="25"/>
    </location>
</feature>
<name>A0A1S1P7Q8_METEX</name>
<dbReference type="AlphaFoldDB" id="A0A1S1P7Q8"/>
<evidence type="ECO:0000256" key="1">
    <source>
        <dbReference type="ARBA" id="ARBA00007031"/>
    </source>
</evidence>
<dbReference type="InterPro" id="IPR041920">
    <property type="entry name" value="ROS/MUCR_sf"/>
</dbReference>
<evidence type="ECO:0000313" key="3">
    <source>
        <dbReference type="EMBL" id="OHV17259.1"/>
    </source>
</evidence>
<reference evidence="3 4" key="1">
    <citation type="submission" date="2016-10" db="EMBL/GenBank/DDBJ databases">
        <title>Draft genome sequence of Methylobacterium extorquens CP3, a seed endophyte of Crotalaria pumila with plant growth-promoting and metal tolerance properties.</title>
        <authorList>
            <person name="Sanchez-Lopez A.S."/>
            <person name="Van Hamme J.D."/>
            <person name="Thijs S."/>
            <person name="Mcammond B.M."/>
            <person name="Stevens V."/>
            <person name="Gonzalez-Chavez M.D.C."/>
            <person name="Vangronsveld J."/>
        </authorList>
    </citation>
    <scope>NUCLEOTIDE SEQUENCE [LARGE SCALE GENOMIC DNA]</scope>
    <source>
        <strain evidence="3 4">CP3</strain>
    </source>
</reference>
<dbReference type="GO" id="GO:0003677">
    <property type="term" value="F:DNA binding"/>
    <property type="evidence" value="ECO:0007669"/>
    <property type="project" value="InterPro"/>
</dbReference>